<reference evidence="1 2" key="1">
    <citation type="submission" date="2019-11" db="EMBL/GenBank/DDBJ databases">
        <title>Identification of a novel strain.</title>
        <authorList>
            <person name="Xu Q."/>
            <person name="Wang G."/>
        </authorList>
    </citation>
    <scope>NUCLEOTIDE SEQUENCE [LARGE SCALE GENOMIC DNA]</scope>
    <source>
        <strain evidence="2">xq</strain>
    </source>
</reference>
<accession>A0A6I3KLJ2</accession>
<dbReference type="RefSeq" id="WP_154739868.1">
    <property type="nucleotide sequence ID" value="NZ_WMBQ01000002.1"/>
</dbReference>
<gene>
    <name evidence="1" type="ORF">GIW81_13300</name>
</gene>
<dbReference type="Proteomes" id="UP000440694">
    <property type="component" value="Unassembled WGS sequence"/>
</dbReference>
<organism evidence="1 2">
    <name type="scientific">Hyphomicrobium album</name>
    <dbReference type="NCBI Taxonomy" id="2665159"/>
    <lineage>
        <taxon>Bacteria</taxon>
        <taxon>Pseudomonadati</taxon>
        <taxon>Pseudomonadota</taxon>
        <taxon>Alphaproteobacteria</taxon>
        <taxon>Hyphomicrobiales</taxon>
        <taxon>Hyphomicrobiaceae</taxon>
        <taxon>Hyphomicrobium</taxon>
    </lineage>
</organism>
<proteinExistence type="predicted"/>
<protein>
    <submittedName>
        <fullName evidence="1">Uncharacterized protein</fullName>
    </submittedName>
</protein>
<sequence>MFPPLVSPDNLAILQKAIDTALGLAARRNVVLTVNELAAQLSSAFEAGERDPVKLAEAVFAPPPGMALH</sequence>
<evidence type="ECO:0000313" key="2">
    <source>
        <dbReference type="Proteomes" id="UP000440694"/>
    </source>
</evidence>
<name>A0A6I3KLJ2_9HYPH</name>
<keyword evidence="2" id="KW-1185">Reference proteome</keyword>
<dbReference type="AlphaFoldDB" id="A0A6I3KLJ2"/>
<dbReference type="EMBL" id="WMBQ01000002">
    <property type="protein sequence ID" value="MTD95309.1"/>
    <property type="molecule type" value="Genomic_DNA"/>
</dbReference>
<evidence type="ECO:0000313" key="1">
    <source>
        <dbReference type="EMBL" id="MTD95309.1"/>
    </source>
</evidence>
<comment type="caution">
    <text evidence="1">The sequence shown here is derived from an EMBL/GenBank/DDBJ whole genome shotgun (WGS) entry which is preliminary data.</text>
</comment>